<dbReference type="PANTHER" id="PTHR46844:SF1">
    <property type="entry name" value="SLR5058 PROTEIN"/>
    <property type="match status" value="1"/>
</dbReference>
<feature type="domain" description="DZIP3-like HEPN" evidence="2">
    <location>
        <begin position="44"/>
        <end position="188"/>
    </location>
</feature>
<organism evidence="4 5">
    <name type="scientific">Porites lobata</name>
    <dbReference type="NCBI Taxonomy" id="104759"/>
    <lineage>
        <taxon>Eukaryota</taxon>
        <taxon>Metazoa</taxon>
        <taxon>Cnidaria</taxon>
        <taxon>Anthozoa</taxon>
        <taxon>Hexacorallia</taxon>
        <taxon>Scleractinia</taxon>
        <taxon>Fungiina</taxon>
        <taxon>Poritidae</taxon>
        <taxon>Porites</taxon>
    </lineage>
</organism>
<keyword evidence="1" id="KW-0175">Coiled coil</keyword>
<name>A0ABN8RMR5_9CNID</name>
<evidence type="ECO:0000259" key="2">
    <source>
        <dbReference type="Pfam" id="PF18738"/>
    </source>
</evidence>
<dbReference type="InterPro" id="IPR049341">
    <property type="entry name" value="TRADD-like_N"/>
</dbReference>
<proteinExistence type="predicted"/>
<protein>
    <recommendedName>
        <fullName evidence="6">E3 ubiquitin-protein ligase DZIP3</fullName>
    </recommendedName>
</protein>
<evidence type="ECO:0000313" key="4">
    <source>
        <dbReference type="EMBL" id="CAH3179627.1"/>
    </source>
</evidence>
<dbReference type="Proteomes" id="UP001159405">
    <property type="component" value="Unassembled WGS sequence"/>
</dbReference>
<dbReference type="Pfam" id="PF18738">
    <property type="entry name" value="HEPN_DZIP3"/>
    <property type="match status" value="2"/>
</dbReference>
<gene>
    <name evidence="4" type="ORF">PLOB_00022329</name>
</gene>
<comment type="caution">
    <text evidence="4">The sequence shown here is derived from an EMBL/GenBank/DDBJ whole genome shotgun (WGS) entry which is preliminary data.</text>
</comment>
<evidence type="ECO:0000313" key="5">
    <source>
        <dbReference type="Proteomes" id="UP001159405"/>
    </source>
</evidence>
<evidence type="ECO:0000256" key="1">
    <source>
        <dbReference type="SAM" id="Coils"/>
    </source>
</evidence>
<dbReference type="InterPro" id="IPR041249">
    <property type="entry name" value="HEPN_DZIP3"/>
</dbReference>
<feature type="coiled-coil region" evidence="1">
    <location>
        <begin position="993"/>
        <end position="1020"/>
    </location>
</feature>
<sequence length="1027" mass="117313">MAAASPTFPTSRETTNYARLCVLLVDVGSQVLKETFDRIRPRGRLDTVLGTPPTSDTLKSLLKRKVVNPSQWRILYPAIKSSVSSEKFDITLLMVLLRNICGLIPPAAGWDALPSPTDVNCEDDLARIKYYRNTVYGHAAQASVDDANFNNYWMKIRDTLVRLGGVKYEAAIDGVKNDCMDPEMEEYYIEMLKQWKVDEDVIGDKLNNVEAKVDNVQASVDRIETQLLQNLLTFYTRRQNGFLHVTDKAATAGNFATMAAGSLCSTDFTSARRHRRLPSSDLKQANYKRRACVYQQTNQNMIKHRCCDEIFSKQRTESDKISHLFEALRHIFKTFHEAYTIFLSGQRIGSHIGIRAFAFFLFRAKTTLLVLWIFTSNISPHFAEIEDHKRKVDTNGFVSEIHQIWKDLMLLDSPNVHPPNHMAGYKRDFFSQCHPEAMVPLSQISTASVQVTGNNQGVLKSLLQNETPNLLPISPYSHNSVAYQNSILDHLDLCSLEKNISPNQNVHIKFRFNGVILFHLRTEEFVGGQNIVFLISQSVDHGVYLVPFFLSRQTRRMVETFKRSASFRSIFLKTEIKVRSGEIRIILITQEEQEQAEGVEGTVSGQSQVYQRYVPTENYLWDVVLSVRNRLCAFYNHLQYGLRVLVRGYHLGSLTITVECSSLQTLEGLWNDYTNGHLEEVAQEALVTSDVLKTLGIAGMKLKTFISEEEYEKGKKEFWVYLTLSGRNFHHEFQGTFHAAYGYCLKGLYLFLENQSKRSWRIISKNLLKLPKLQTSATPFNCLKRSFFHLFMASVESVAPTWPSSRETTNYTRLCRLLVGAGSQVLRETFDRIHPPRGLDTVLATTPAHLKLQSLQKKKVLNPLQWDKLYPVIKTSVSSKNFDITLLMVLLQNICGLTPPATGWDNLPLPTDLSCEADIARIKYYRNTVYAHVTQASVDDGTFDYHWKNIRDTLVRLGGAPYEAAVDDLKYDSWDPDMEEHYKGLLRNWKMDEDSIKDKLDDVEVKLDELQASVNKSERQLWPTSGK</sequence>
<reference evidence="4 5" key="1">
    <citation type="submission" date="2022-05" db="EMBL/GenBank/DDBJ databases">
        <authorList>
            <consortium name="Genoscope - CEA"/>
            <person name="William W."/>
        </authorList>
    </citation>
    <scope>NUCLEOTIDE SEQUENCE [LARGE SCALE GENOMIC DNA]</scope>
</reference>
<keyword evidence="5" id="KW-1185">Reference proteome</keyword>
<dbReference type="PANTHER" id="PTHR46844">
    <property type="entry name" value="SLR5058 PROTEIN"/>
    <property type="match status" value="1"/>
</dbReference>
<evidence type="ECO:0008006" key="6">
    <source>
        <dbReference type="Google" id="ProtNLM"/>
    </source>
</evidence>
<dbReference type="Pfam" id="PF20694">
    <property type="entry name" value="TRADD-like_N"/>
    <property type="match status" value="1"/>
</dbReference>
<feature type="domain" description="DZIP3-like HEPN" evidence="2">
    <location>
        <begin position="837"/>
        <end position="982"/>
    </location>
</feature>
<feature type="domain" description="TRADD-like N-terminal" evidence="3">
    <location>
        <begin position="647"/>
        <end position="688"/>
    </location>
</feature>
<dbReference type="EMBL" id="CALNXK010000260">
    <property type="protein sequence ID" value="CAH3179627.1"/>
    <property type="molecule type" value="Genomic_DNA"/>
</dbReference>
<evidence type="ECO:0000259" key="3">
    <source>
        <dbReference type="Pfam" id="PF20694"/>
    </source>
</evidence>
<accession>A0ABN8RMR5</accession>